<dbReference type="EMBL" id="CP023004">
    <property type="protein sequence ID" value="AWI08267.1"/>
    <property type="molecule type" value="Genomic_DNA"/>
</dbReference>
<evidence type="ECO:0000313" key="1">
    <source>
        <dbReference type="EMBL" id="AWI08267.1"/>
    </source>
</evidence>
<sequence length="251" mass="29667">MDNEEFPYTDEEYINMGKILPEYFFPNTALNSDITISNKSQCLQSTCIEEIATPQGIMEKIAISTLLNQPEHAFIPALEKHFETQDYRREIAIAVAYKQFKILVEASEAQYIECVQKGKQWPGGPKSLDEMIRFTDPDTNKPKDKIAYWRRFWFVRAGLLLRAERMASHREDARDFCIRIWIGIIRASKNTDVFFEQSKLWENNEKELFTLYKTYTPQEMIVTTYNIHAPEFTKEDERMRQLHRDIICQNL</sequence>
<proteinExistence type="predicted"/>
<name>A0A2U8E082_9BACT</name>
<dbReference type="KEGG" id="elut:CKA38_02415"/>
<gene>
    <name evidence="1" type="ORF">CKA38_02415</name>
</gene>
<evidence type="ECO:0000313" key="2">
    <source>
        <dbReference type="Proteomes" id="UP000244896"/>
    </source>
</evidence>
<protein>
    <submittedName>
        <fullName evidence="1">Uncharacterized protein</fullName>
    </submittedName>
</protein>
<accession>A0A2U8E082</accession>
<dbReference type="AlphaFoldDB" id="A0A2U8E082"/>
<keyword evidence="2" id="KW-1185">Reference proteome</keyword>
<reference evidence="1 2" key="1">
    <citation type="journal article" date="2018" name="Syst. Appl. Microbiol.">
        <title>Ereboglobus luteus gen. nov. sp. nov. from cockroach guts, and new insights into the oxygen relationship of the genera Opitutus and Didymococcus (Verrucomicrobia: Opitutaceae).</title>
        <authorList>
            <person name="Tegtmeier D."/>
            <person name="Belitz A."/>
            <person name="Radek R."/>
            <person name="Heimerl T."/>
            <person name="Brune A."/>
        </authorList>
    </citation>
    <scope>NUCLEOTIDE SEQUENCE [LARGE SCALE GENOMIC DNA]</scope>
    <source>
        <strain evidence="1 2">Ho45</strain>
    </source>
</reference>
<dbReference type="Proteomes" id="UP000244896">
    <property type="component" value="Chromosome"/>
</dbReference>
<organism evidence="1 2">
    <name type="scientific">Ereboglobus luteus</name>
    <dbReference type="NCBI Taxonomy" id="1796921"/>
    <lineage>
        <taxon>Bacteria</taxon>
        <taxon>Pseudomonadati</taxon>
        <taxon>Verrucomicrobiota</taxon>
        <taxon>Opitutia</taxon>
        <taxon>Opitutales</taxon>
        <taxon>Opitutaceae</taxon>
        <taxon>Ereboglobus</taxon>
    </lineage>
</organism>